<evidence type="ECO:0000256" key="3">
    <source>
        <dbReference type="ARBA" id="ARBA00022525"/>
    </source>
</evidence>
<dbReference type="InterPro" id="IPR005528">
    <property type="entry name" value="ChpA-H"/>
</dbReference>
<keyword evidence="2" id="KW-0134">Cell wall</keyword>
<dbReference type="Pfam" id="PF03777">
    <property type="entry name" value="ChpA-C"/>
    <property type="match status" value="1"/>
</dbReference>
<keyword evidence="4 8" id="KW-0732">Signal</keyword>
<name>A0A0D7CV53_9ACTN</name>
<evidence type="ECO:0000313" key="11">
    <source>
        <dbReference type="Proteomes" id="UP000032458"/>
    </source>
</evidence>
<organism evidence="10 11">
    <name type="scientific">Streptomyces natalensis ATCC 27448</name>
    <dbReference type="NCBI Taxonomy" id="1240678"/>
    <lineage>
        <taxon>Bacteria</taxon>
        <taxon>Bacillati</taxon>
        <taxon>Actinomycetota</taxon>
        <taxon>Actinomycetes</taxon>
        <taxon>Kitasatosporales</taxon>
        <taxon>Streptomycetaceae</taxon>
        <taxon>Streptomyces</taxon>
    </lineage>
</organism>
<evidence type="ECO:0000256" key="8">
    <source>
        <dbReference type="SAM" id="SignalP"/>
    </source>
</evidence>
<sequence length="84" mass="7987">MKLVSKAVVLSAAAGVAVIGGAGMATAGGHGSGAHAYGGAAHSPGFVSGNLIQVPIDVPINVCGNTADAFALLNPAFGNKCINA</sequence>
<evidence type="ECO:0000259" key="9">
    <source>
        <dbReference type="PROSITE" id="PS51884"/>
    </source>
</evidence>
<protein>
    <recommendedName>
        <fullName evidence="9">Chaplin domain-containing protein</fullName>
    </recommendedName>
</protein>
<keyword evidence="5" id="KW-0130">Cell adhesion</keyword>
<dbReference type="Proteomes" id="UP000032458">
    <property type="component" value="Unassembled WGS sequence"/>
</dbReference>
<feature type="domain" description="Chaplin" evidence="9">
    <location>
        <begin position="43"/>
        <end position="83"/>
    </location>
</feature>
<keyword evidence="11" id="KW-1185">Reference proteome</keyword>
<evidence type="ECO:0000256" key="4">
    <source>
        <dbReference type="ARBA" id="ARBA00022729"/>
    </source>
</evidence>
<evidence type="ECO:0000256" key="6">
    <source>
        <dbReference type="ARBA" id="ARBA00023087"/>
    </source>
</evidence>
<gene>
    <name evidence="10" type="ORF">SNA_00485</name>
</gene>
<comment type="subcellular location">
    <subcellularLocation>
        <location evidence="1">Secreted</location>
        <location evidence="1">Cell wall</location>
    </subcellularLocation>
</comment>
<keyword evidence="3" id="KW-0964">Secreted</keyword>
<accession>A0A0D7CV53</accession>
<dbReference type="RefSeq" id="WP_044362480.1">
    <property type="nucleotide sequence ID" value="NZ_JRKI01000002.1"/>
</dbReference>
<comment type="caution">
    <text evidence="10">The sequence shown here is derived from an EMBL/GenBank/DDBJ whole genome shotgun (WGS) entry which is preliminary data.</text>
</comment>
<dbReference type="PATRIC" id="fig|1240678.4.peg.109"/>
<dbReference type="PROSITE" id="PS51884">
    <property type="entry name" value="CHAPLIN"/>
    <property type="match status" value="1"/>
</dbReference>
<evidence type="ECO:0000256" key="5">
    <source>
        <dbReference type="ARBA" id="ARBA00022889"/>
    </source>
</evidence>
<feature type="signal peptide" evidence="8">
    <location>
        <begin position="1"/>
        <end position="27"/>
    </location>
</feature>
<feature type="chain" id="PRO_5002318276" description="Chaplin domain-containing protein" evidence="8">
    <location>
        <begin position="28"/>
        <end position="84"/>
    </location>
</feature>
<proteinExistence type="predicted"/>
<evidence type="ECO:0000313" key="10">
    <source>
        <dbReference type="EMBL" id="KIZ19700.1"/>
    </source>
</evidence>
<dbReference type="GO" id="GO:0007155">
    <property type="term" value="P:cell adhesion"/>
    <property type="evidence" value="ECO:0007669"/>
    <property type="project" value="UniProtKB-KW"/>
</dbReference>
<dbReference type="AlphaFoldDB" id="A0A0D7CV53"/>
<evidence type="ECO:0000256" key="7">
    <source>
        <dbReference type="PROSITE-ProRule" id="PRU01232"/>
    </source>
</evidence>
<reference evidence="10 11" key="1">
    <citation type="submission" date="2014-09" db="EMBL/GenBank/DDBJ databases">
        <title>Draft genome sequence of Streptomyces natalensis ATCC 27448, producer of the antifungal pimaricin.</title>
        <authorList>
            <person name="Mendes M.V."/>
            <person name="Beites T."/>
            <person name="Pires S."/>
            <person name="Santos C.L."/>
            <person name="Moradas-Ferreira P."/>
        </authorList>
    </citation>
    <scope>NUCLEOTIDE SEQUENCE [LARGE SCALE GENOMIC DNA]</scope>
    <source>
        <strain evidence="10 11">ATCC 27448</strain>
    </source>
</reference>
<evidence type="ECO:0000256" key="2">
    <source>
        <dbReference type="ARBA" id="ARBA00022512"/>
    </source>
</evidence>
<dbReference type="EMBL" id="JRKI01000002">
    <property type="protein sequence ID" value="KIZ19700.1"/>
    <property type="molecule type" value="Genomic_DNA"/>
</dbReference>
<keyword evidence="6 7" id="KW-0034">Amyloid</keyword>
<evidence type="ECO:0000256" key="1">
    <source>
        <dbReference type="ARBA" id="ARBA00004191"/>
    </source>
</evidence>